<accession>A0A8H7W878</accession>
<dbReference type="EMBL" id="JAFJYH010000116">
    <property type="protein sequence ID" value="KAG4418947.1"/>
    <property type="molecule type" value="Genomic_DNA"/>
</dbReference>
<gene>
    <name evidence="2" type="ORF">IFR04_007894</name>
</gene>
<feature type="transmembrane region" description="Helical" evidence="1">
    <location>
        <begin position="64"/>
        <end position="86"/>
    </location>
</feature>
<feature type="transmembrane region" description="Helical" evidence="1">
    <location>
        <begin position="93"/>
        <end position="113"/>
    </location>
</feature>
<feature type="transmembrane region" description="Helical" evidence="1">
    <location>
        <begin position="27"/>
        <end position="44"/>
    </location>
</feature>
<proteinExistence type="predicted"/>
<keyword evidence="3" id="KW-1185">Reference proteome</keyword>
<evidence type="ECO:0000313" key="3">
    <source>
        <dbReference type="Proteomes" id="UP000664132"/>
    </source>
</evidence>
<evidence type="ECO:0000313" key="2">
    <source>
        <dbReference type="EMBL" id="KAG4418947.1"/>
    </source>
</evidence>
<name>A0A8H7W878_9HELO</name>
<keyword evidence="1" id="KW-0472">Membrane</keyword>
<dbReference type="InterPro" id="IPR025363">
    <property type="entry name" value="DUF4267"/>
</dbReference>
<protein>
    <submittedName>
        <fullName evidence="2">Uncharacterized protein</fullName>
    </submittedName>
</protein>
<organism evidence="2 3">
    <name type="scientific">Cadophora malorum</name>
    <dbReference type="NCBI Taxonomy" id="108018"/>
    <lineage>
        <taxon>Eukaryota</taxon>
        <taxon>Fungi</taxon>
        <taxon>Dikarya</taxon>
        <taxon>Ascomycota</taxon>
        <taxon>Pezizomycotina</taxon>
        <taxon>Leotiomycetes</taxon>
        <taxon>Helotiales</taxon>
        <taxon>Ploettnerulaceae</taxon>
        <taxon>Cadophora</taxon>
    </lineage>
</organism>
<comment type="caution">
    <text evidence="2">The sequence shown here is derived from an EMBL/GenBank/DDBJ whole genome shotgun (WGS) entry which is preliminary data.</text>
</comment>
<reference evidence="2" key="1">
    <citation type="submission" date="2021-02" db="EMBL/GenBank/DDBJ databases">
        <title>Genome sequence Cadophora malorum strain M34.</title>
        <authorList>
            <person name="Stefanovic E."/>
            <person name="Vu D."/>
            <person name="Scully C."/>
            <person name="Dijksterhuis J."/>
            <person name="Roader J."/>
            <person name="Houbraken J."/>
        </authorList>
    </citation>
    <scope>NUCLEOTIDE SEQUENCE</scope>
    <source>
        <strain evidence="2">M34</strain>
    </source>
</reference>
<dbReference type="Proteomes" id="UP000664132">
    <property type="component" value="Unassembled WGS sequence"/>
</dbReference>
<dbReference type="Pfam" id="PF14087">
    <property type="entry name" value="DUF4267"/>
    <property type="match status" value="1"/>
</dbReference>
<sequence length="139" mass="14553">MSFLGQIMGNVAPLLAAVVAFYRPMDAAVVASGLLIGGGVFAILSPIELGLHYGIPFADANNTLFVPGLGGRNAAIGIATLVLRYLDERRSMGILLGVYTLAGFSDIGLLLSTPGSENLGEHVRNVSILLIISFRLLRG</sequence>
<keyword evidence="1" id="KW-0812">Transmembrane</keyword>
<feature type="transmembrane region" description="Helical" evidence="1">
    <location>
        <begin position="6"/>
        <end position="22"/>
    </location>
</feature>
<dbReference type="AlphaFoldDB" id="A0A8H7W878"/>
<dbReference type="OrthoDB" id="5070419at2759"/>
<keyword evidence="1" id="KW-1133">Transmembrane helix</keyword>
<evidence type="ECO:0000256" key="1">
    <source>
        <dbReference type="SAM" id="Phobius"/>
    </source>
</evidence>